<evidence type="ECO:0000256" key="1">
    <source>
        <dbReference type="SAM" id="MobiDB-lite"/>
    </source>
</evidence>
<comment type="caution">
    <text evidence="3">The sequence shown here is derived from an EMBL/GenBank/DDBJ whole genome shotgun (WGS) entry which is preliminary data.</text>
</comment>
<evidence type="ECO:0000259" key="2">
    <source>
        <dbReference type="Pfam" id="PF17039"/>
    </source>
</evidence>
<feature type="domain" description="Fucosyltransferase N-terminal" evidence="2">
    <location>
        <begin position="55"/>
        <end position="184"/>
    </location>
</feature>
<evidence type="ECO:0000313" key="3">
    <source>
        <dbReference type="EMBL" id="KAH7983739.1"/>
    </source>
</evidence>
<evidence type="ECO:0000313" key="4">
    <source>
        <dbReference type="Proteomes" id="UP000821837"/>
    </source>
</evidence>
<reference evidence="3" key="2">
    <citation type="submission" date="2021-09" db="EMBL/GenBank/DDBJ databases">
        <authorList>
            <person name="Jia N."/>
            <person name="Wang J."/>
            <person name="Shi W."/>
            <person name="Du L."/>
            <person name="Sun Y."/>
            <person name="Zhan W."/>
            <person name="Jiang J."/>
            <person name="Wang Q."/>
            <person name="Zhang B."/>
            <person name="Ji P."/>
            <person name="Sakyi L.B."/>
            <person name="Cui X."/>
            <person name="Yuan T."/>
            <person name="Jiang B."/>
            <person name="Yang W."/>
            <person name="Lam T.T.-Y."/>
            <person name="Chang Q."/>
            <person name="Ding S."/>
            <person name="Wang X."/>
            <person name="Zhu J."/>
            <person name="Ruan X."/>
            <person name="Zhao L."/>
            <person name="Wei J."/>
            <person name="Que T."/>
            <person name="Du C."/>
            <person name="Cheng J."/>
            <person name="Dai P."/>
            <person name="Han X."/>
            <person name="Huang E."/>
            <person name="Gao Y."/>
            <person name="Liu J."/>
            <person name="Shao H."/>
            <person name="Ye R."/>
            <person name="Li L."/>
            <person name="Wei W."/>
            <person name="Wang X."/>
            <person name="Wang C."/>
            <person name="Huo Q."/>
            <person name="Li W."/>
            <person name="Guo W."/>
            <person name="Chen H."/>
            <person name="Chen S."/>
            <person name="Zhou L."/>
            <person name="Zhou L."/>
            <person name="Ni X."/>
            <person name="Tian J."/>
            <person name="Zhou Y."/>
            <person name="Sheng Y."/>
            <person name="Liu T."/>
            <person name="Pan Y."/>
            <person name="Xia L."/>
            <person name="Li J."/>
            <person name="Zhao F."/>
            <person name="Cao W."/>
        </authorList>
    </citation>
    <scope>NUCLEOTIDE SEQUENCE</scope>
    <source>
        <strain evidence="3">Rsan-2018</strain>
        <tissue evidence="3">Larvae</tissue>
    </source>
</reference>
<organism evidence="3 4">
    <name type="scientific">Rhipicephalus sanguineus</name>
    <name type="common">Brown dog tick</name>
    <name type="synonym">Ixodes sanguineus</name>
    <dbReference type="NCBI Taxonomy" id="34632"/>
    <lineage>
        <taxon>Eukaryota</taxon>
        <taxon>Metazoa</taxon>
        <taxon>Ecdysozoa</taxon>
        <taxon>Arthropoda</taxon>
        <taxon>Chelicerata</taxon>
        <taxon>Arachnida</taxon>
        <taxon>Acari</taxon>
        <taxon>Parasitiformes</taxon>
        <taxon>Ixodida</taxon>
        <taxon>Ixodoidea</taxon>
        <taxon>Ixodidae</taxon>
        <taxon>Rhipicephalinae</taxon>
        <taxon>Rhipicephalus</taxon>
        <taxon>Rhipicephalus</taxon>
    </lineage>
</organism>
<name>A0A9D4TA82_RHISA</name>
<keyword evidence="4" id="KW-1185">Reference proteome</keyword>
<dbReference type="Proteomes" id="UP000821837">
    <property type="component" value="Chromosome 1"/>
</dbReference>
<dbReference type="Pfam" id="PF17039">
    <property type="entry name" value="Glyco_tran_10_N"/>
    <property type="match status" value="1"/>
</dbReference>
<protein>
    <recommendedName>
        <fullName evidence="2">Fucosyltransferase N-terminal domain-containing protein</fullName>
    </recommendedName>
</protein>
<dbReference type="InterPro" id="IPR031481">
    <property type="entry name" value="Glyco_tran_10_N"/>
</dbReference>
<proteinExistence type="predicted"/>
<accession>A0A9D4TA82</accession>
<dbReference type="VEuPathDB" id="VectorBase:RSAN_027627"/>
<dbReference type="EMBL" id="JABSTV010001245">
    <property type="protein sequence ID" value="KAH7983739.1"/>
    <property type="molecule type" value="Genomic_DNA"/>
</dbReference>
<sequence length="202" mass="23230">MERKLKWAGTTFVLVLSVQWLSMYFPRPREPDPPLELVSPPLTYWRDRAMDNGMPRILLWHRDATPSHDAREQWPLSCPLRDPGDPGVTWISCEVTDNRSRVEWSDAVVFQAERVSPDDMPTRRTGFQTGSSGPGTTSRPSVDRTVPRELRDVHMCGRTHPKVPKTEFDWTMGRREDSDVKTLYKPWRCGDDVVAAAPETRL</sequence>
<feature type="region of interest" description="Disordered" evidence="1">
    <location>
        <begin position="117"/>
        <end position="145"/>
    </location>
</feature>
<feature type="compositionally biased region" description="Low complexity" evidence="1">
    <location>
        <begin position="125"/>
        <end position="140"/>
    </location>
</feature>
<dbReference type="AlphaFoldDB" id="A0A9D4TA82"/>
<reference evidence="3" key="1">
    <citation type="journal article" date="2020" name="Cell">
        <title>Large-Scale Comparative Analyses of Tick Genomes Elucidate Their Genetic Diversity and Vector Capacities.</title>
        <authorList>
            <consortium name="Tick Genome and Microbiome Consortium (TIGMIC)"/>
            <person name="Jia N."/>
            <person name="Wang J."/>
            <person name="Shi W."/>
            <person name="Du L."/>
            <person name="Sun Y."/>
            <person name="Zhan W."/>
            <person name="Jiang J.F."/>
            <person name="Wang Q."/>
            <person name="Zhang B."/>
            <person name="Ji P."/>
            <person name="Bell-Sakyi L."/>
            <person name="Cui X.M."/>
            <person name="Yuan T.T."/>
            <person name="Jiang B.G."/>
            <person name="Yang W.F."/>
            <person name="Lam T.T."/>
            <person name="Chang Q.C."/>
            <person name="Ding S.J."/>
            <person name="Wang X.J."/>
            <person name="Zhu J.G."/>
            <person name="Ruan X.D."/>
            <person name="Zhao L."/>
            <person name="Wei J.T."/>
            <person name="Ye R.Z."/>
            <person name="Que T.C."/>
            <person name="Du C.H."/>
            <person name="Zhou Y.H."/>
            <person name="Cheng J.X."/>
            <person name="Dai P.F."/>
            <person name="Guo W.B."/>
            <person name="Han X.H."/>
            <person name="Huang E.J."/>
            <person name="Li L.F."/>
            <person name="Wei W."/>
            <person name="Gao Y.C."/>
            <person name="Liu J.Z."/>
            <person name="Shao H.Z."/>
            <person name="Wang X."/>
            <person name="Wang C.C."/>
            <person name="Yang T.C."/>
            <person name="Huo Q.B."/>
            <person name="Li W."/>
            <person name="Chen H.Y."/>
            <person name="Chen S.E."/>
            <person name="Zhou L.G."/>
            <person name="Ni X.B."/>
            <person name="Tian J.H."/>
            <person name="Sheng Y."/>
            <person name="Liu T."/>
            <person name="Pan Y.S."/>
            <person name="Xia L.Y."/>
            <person name="Li J."/>
            <person name="Zhao F."/>
            <person name="Cao W.C."/>
        </authorList>
    </citation>
    <scope>NUCLEOTIDE SEQUENCE</scope>
    <source>
        <strain evidence="3">Rsan-2018</strain>
    </source>
</reference>
<gene>
    <name evidence="3" type="ORF">HPB52_014042</name>
</gene>